<keyword evidence="2" id="KW-1185">Reference proteome</keyword>
<dbReference type="EMBL" id="CM042051">
    <property type="protein sequence ID" value="KAI3729599.1"/>
    <property type="molecule type" value="Genomic_DNA"/>
</dbReference>
<gene>
    <name evidence="1" type="ORF">L6452_18260</name>
</gene>
<reference evidence="1 2" key="2">
    <citation type="journal article" date="2022" name="Mol. Ecol. Resour.">
        <title>The genomes of chicory, endive, great burdock and yacon provide insights into Asteraceae paleo-polyploidization history and plant inulin production.</title>
        <authorList>
            <person name="Fan W."/>
            <person name="Wang S."/>
            <person name="Wang H."/>
            <person name="Wang A."/>
            <person name="Jiang F."/>
            <person name="Liu H."/>
            <person name="Zhao H."/>
            <person name="Xu D."/>
            <person name="Zhang Y."/>
        </authorList>
    </citation>
    <scope>NUCLEOTIDE SEQUENCE [LARGE SCALE GENOMIC DNA]</scope>
    <source>
        <strain evidence="2">cv. Niubang</strain>
    </source>
</reference>
<evidence type="ECO:0000313" key="1">
    <source>
        <dbReference type="EMBL" id="KAI3729599.1"/>
    </source>
</evidence>
<accession>A0ACB9C5M8</accession>
<protein>
    <submittedName>
        <fullName evidence="1">Uncharacterized protein</fullName>
    </submittedName>
</protein>
<proteinExistence type="predicted"/>
<comment type="caution">
    <text evidence="1">The sequence shown here is derived from an EMBL/GenBank/DDBJ whole genome shotgun (WGS) entry which is preliminary data.</text>
</comment>
<evidence type="ECO:0000313" key="2">
    <source>
        <dbReference type="Proteomes" id="UP001055879"/>
    </source>
</evidence>
<name>A0ACB9C5M8_ARCLA</name>
<reference evidence="2" key="1">
    <citation type="journal article" date="2022" name="Mol. Ecol. Resour.">
        <title>The genomes of chicory, endive, great burdock and yacon provide insights into Asteraceae palaeo-polyploidization history and plant inulin production.</title>
        <authorList>
            <person name="Fan W."/>
            <person name="Wang S."/>
            <person name="Wang H."/>
            <person name="Wang A."/>
            <person name="Jiang F."/>
            <person name="Liu H."/>
            <person name="Zhao H."/>
            <person name="Xu D."/>
            <person name="Zhang Y."/>
        </authorList>
    </citation>
    <scope>NUCLEOTIDE SEQUENCE [LARGE SCALE GENOMIC DNA]</scope>
    <source>
        <strain evidence="2">cv. Niubang</strain>
    </source>
</reference>
<dbReference type="Proteomes" id="UP001055879">
    <property type="component" value="Linkage Group LG05"/>
</dbReference>
<organism evidence="1 2">
    <name type="scientific">Arctium lappa</name>
    <name type="common">Greater burdock</name>
    <name type="synonym">Lappa major</name>
    <dbReference type="NCBI Taxonomy" id="4217"/>
    <lineage>
        <taxon>Eukaryota</taxon>
        <taxon>Viridiplantae</taxon>
        <taxon>Streptophyta</taxon>
        <taxon>Embryophyta</taxon>
        <taxon>Tracheophyta</taxon>
        <taxon>Spermatophyta</taxon>
        <taxon>Magnoliopsida</taxon>
        <taxon>eudicotyledons</taxon>
        <taxon>Gunneridae</taxon>
        <taxon>Pentapetalae</taxon>
        <taxon>asterids</taxon>
        <taxon>campanulids</taxon>
        <taxon>Asterales</taxon>
        <taxon>Asteraceae</taxon>
        <taxon>Carduoideae</taxon>
        <taxon>Cardueae</taxon>
        <taxon>Arctiinae</taxon>
        <taxon>Arctium</taxon>
    </lineage>
</organism>
<sequence length="162" mass="17694">MNSLITVYFSNSSNASNSDDISSLLNDGFDFLNSDGDLDECIAQFDFISKLPNHSSFVVSSFGLPCVYEKGETSTKVDKSVSMKAKVAKGKKMKSGHSQKRSTLSSSKDFQRTSAEKASLSLKSVQSQFEESKFVSEFNSESVSEKASLSLKSVQRQSHGKT</sequence>